<dbReference type="STRING" id="1123281.SAMN02745180_02087"/>
<name>A0A1M5YB66_9FIRM</name>
<dbReference type="PANTHER" id="PTHR23526">
    <property type="entry name" value="INTEGRAL MEMBRANE TRANSPORT PROTEIN-RELATED"/>
    <property type="match status" value="1"/>
</dbReference>
<dbReference type="Gene3D" id="1.20.1250.20">
    <property type="entry name" value="MFS general substrate transporter like domains"/>
    <property type="match status" value="2"/>
</dbReference>
<evidence type="ECO:0000313" key="8">
    <source>
        <dbReference type="EMBL" id="SHI09267.1"/>
    </source>
</evidence>
<organism evidence="8 9">
    <name type="scientific">Sporanaerobacter acetigenes DSM 13106</name>
    <dbReference type="NCBI Taxonomy" id="1123281"/>
    <lineage>
        <taxon>Bacteria</taxon>
        <taxon>Bacillati</taxon>
        <taxon>Bacillota</taxon>
        <taxon>Tissierellia</taxon>
        <taxon>Tissierellales</taxon>
        <taxon>Sporanaerobacteraceae</taxon>
        <taxon>Sporanaerobacter</taxon>
    </lineage>
</organism>
<gene>
    <name evidence="8" type="ORF">SAMN02745180_02087</name>
</gene>
<evidence type="ECO:0000256" key="2">
    <source>
        <dbReference type="ARBA" id="ARBA00022448"/>
    </source>
</evidence>
<dbReference type="GO" id="GO:0005886">
    <property type="term" value="C:plasma membrane"/>
    <property type="evidence" value="ECO:0007669"/>
    <property type="project" value="UniProtKB-SubCell"/>
</dbReference>
<feature type="transmembrane region" description="Helical" evidence="6">
    <location>
        <begin position="299"/>
        <end position="319"/>
    </location>
</feature>
<feature type="transmembrane region" description="Helical" evidence="6">
    <location>
        <begin position="12"/>
        <end position="32"/>
    </location>
</feature>
<dbReference type="AlphaFoldDB" id="A0A1M5YB66"/>
<keyword evidence="3 6" id="KW-0812">Transmembrane</keyword>
<evidence type="ECO:0000256" key="5">
    <source>
        <dbReference type="ARBA" id="ARBA00023136"/>
    </source>
</evidence>
<feature type="transmembrane region" description="Helical" evidence="6">
    <location>
        <begin position="387"/>
        <end position="407"/>
    </location>
</feature>
<feature type="transmembrane region" description="Helical" evidence="6">
    <location>
        <begin position="235"/>
        <end position="257"/>
    </location>
</feature>
<dbReference type="PANTHER" id="PTHR23526:SF2">
    <property type="entry name" value="MAJOR FACILITATOR SUPERFAMILY (MFS) PROFILE DOMAIN-CONTAINING PROTEIN"/>
    <property type="match status" value="1"/>
</dbReference>
<dbReference type="PROSITE" id="PS50850">
    <property type="entry name" value="MFS"/>
    <property type="match status" value="1"/>
</dbReference>
<dbReference type="OrthoDB" id="1704268at2"/>
<dbReference type="InterPro" id="IPR036259">
    <property type="entry name" value="MFS_trans_sf"/>
</dbReference>
<dbReference type="Pfam" id="PF07690">
    <property type="entry name" value="MFS_1"/>
    <property type="match status" value="1"/>
</dbReference>
<dbReference type="RefSeq" id="WP_072744736.1">
    <property type="nucleotide sequence ID" value="NZ_FQXR01000010.1"/>
</dbReference>
<dbReference type="InterPro" id="IPR052528">
    <property type="entry name" value="Sugar_transport-like"/>
</dbReference>
<dbReference type="GO" id="GO:0022857">
    <property type="term" value="F:transmembrane transporter activity"/>
    <property type="evidence" value="ECO:0007669"/>
    <property type="project" value="InterPro"/>
</dbReference>
<evidence type="ECO:0000313" key="9">
    <source>
        <dbReference type="Proteomes" id="UP000184389"/>
    </source>
</evidence>
<dbReference type="InterPro" id="IPR020846">
    <property type="entry name" value="MFS_dom"/>
</dbReference>
<feature type="transmembrane region" description="Helical" evidence="6">
    <location>
        <begin position="183"/>
        <end position="203"/>
    </location>
</feature>
<evidence type="ECO:0000256" key="6">
    <source>
        <dbReference type="SAM" id="Phobius"/>
    </source>
</evidence>
<keyword evidence="2" id="KW-0813">Transport</keyword>
<reference evidence="8 9" key="1">
    <citation type="submission" date="2016-11" db="EMBL/GenBank/DDBJ databases">
        <authorList>
            <person name="Jaros S."/>
            <person name="Januszkiewicz K."/>
            <person name="Wedrychowicz H."/>
        </authorList>
    </citation>
    <scope>NUCLEOTIDE SEQUENCE [LARGE SCALE GENOMIC DNA]</scope>
    <source>
        <strain evidence="8 9">DSM 13106</strain>
    </source>
</reference>
<feature type="domain" description="Major facilitator superfamily (MFS) profile" evidence="7">
    <location>
        <begin position="190"/>
        <end position="418"/>
    </location>
</feature>
<feature type="transmembrane region" description="Helical" evidence="6">
    <location>
        <begin position="269"/>
        <end position="287"/>
    </location>
</feature>
<accession>A0A1M5YB66</accession>
<dbReference type="EMBL" id="FQXR01000010">
    <property type="protein sequence ID" value="SHI09267.1"/>
    <property type="molecule type" value="Genomic_DNA"/>
</dbReference>
<keyword evidence="9" id="KW-1185">Reference proteome</keyword>
<dbReference type="InterPro" id="IPR011701">
    <property type="entry name" value="MFS"/>
</dbReference>
<dbReference type="SUPFAM" id="SSF103473">
    <property type="entry name" value="MFS general substrate transporter"/>
    <property type="match status" value="1"/>
</dbReference>
<keyword evidence="4 6" id="KW-1133">Transmembrane helix</keyword>
<evidence type="ECO:0000256" key="3">
    <source>
        <dbReference type="ARBA" id="ARBA00022692"/>
    </source>
</evidence>
<dbReference type="Proteomes" id="UP000184389">
    <property type="component" value="Unassembled WGS sequence"/>
</dbReference>
<comment type="subcellular location">
    <subcellularLocation>
        <location evidence="1">Cell membrane</location>
        <topology evidence="1">Multi-pass membrane protein</topology>
    </subcellularLocation>
</comment>
<keyword evidence="5 6" id="KW-0472">Membrane</keyword>
<feature type="transmembrane region" description="Helical" evidence="6">
    <location>
        <begin position="52"/>
        <end position="74"/>
    </location>
</feature>
<evidence type="ECO:0000256" key="1">
    <source>
        <dbReference type="ARBA" id="ARBA00004651"/>
    </source>
</evidence>
<proteinExistence type="predicted"/>
<feature type="transmembrane region" description="Helical" evidence="6">
    <location>
        <begin position="360"/>
        <end position="381"/>
    </location>
</feature>
<protein>
    <submittedName>
        <fullName evidence="8">Major Facilitator Superfamily protein</fullName>
    </submittedName>
</protein>
<feature type="transmembrane region" description="Helical" evidence="6">
    <location>
        <begin position="325"/>
        <end position="348"/>
    </location>
</feature>
<sequence length="418" mass="46865">MKREYYSFRDKLVNYNINVNIVNGILATIALNLVNPYFAKFAERLGATDYEIAYLTSLPHFVSIFAFIPGAILIESYKDKKKITGSIMTIHKLFYILLACVPFFKGVNQATLFVMLIGLMNLPGSIGTMGFQSSIGDIFFPEDRGRAMGLRNRYATIFGMMVTFLSGELLTRVPKTNEDAIHLYQIFFAIAFLVSMGEVVSYFKFRGMKKKKSKDKHYIDCLKETLKNIPKEKDFILFSLCSIFFHIGWMGAQPLFSIYSIKVLKANEIWLSALSIASSISSIIAYTKWAKFADKKGNSLALSIAIMGMGITPILYALSNSIKQLVIFNVIVGISVAGTNLILFNILLEVTPKKNRTIYIAVYNTFIAIISAIAPILGIAIKDATSIKVALVIIGILRFIASIFFFMRDKHNKKNSYA</sequence>
<evidence type="ECO:0000259" key="7">
    <source>
        <dbReference type="PROSITE" id="PS50850"/>
    </source>
</evidence>
<evidence type="ECO:0000256" key="4">
    <source>
        <dbReference type="ARBA" id="ARBA00022989"/>
    </source>
</evidence>